<gene>
    <name evidence="2" type="ORF">ACFQGH_04420</name>
</gene>
<evidence type="ECO:0000313" key="3">
    <source>
        <dbReference type="Proteomes" id="UP001596312"/>
    </source>
</evidence>
<dbReference type="InterPro" id="IPR006016">
    <property type="entry name" value="UspA"/>
</dbReference>
<evidence type="ECO:0000313" key="2">
    <source>
        <dbReference type="EMBL" id="MFC6904438.1"/>
    </source>
</evidence>
<sequence length="142" mass="15316">MATALVVQTGDSIDNQLLEAAATYARGTDTDVVLCLAFDKKRIQNDLQRRARPDRTLDELQRVARENAESSAKAAFGEEVPYTIREEVGSLPAAVIELADELGSEHLFVSGKRRSPAGKAIFGDVAQSLILDFDGPVTVLTA</sequence>
<keyword evidence="3" id="KW-1185">Reference proteome</keyword>
<dbReference type="Proteomes" id="UP001596312">
    <property type="component" value="Unassembled WGS sequence"/>
</dbReference>
<dbReference type="SUPFAM" id="SSF52402">
    <property type="entry name" value="Adenine nucleotide alpha hydrolases-like"/>
    <property type="match status" value="1"/>
</dbReference>
<name>A0ABD5UYZ6_9EURY</name>
<comment type="caution">
    <text evidence="2">The sequence shown here is derived from an EMBL/GenBank/DDBJ whole genome shotgun (WGS) entry which is preliminary data.</text>
</comment>
<reference evidence="2 3" key="1">
    <citation type="journal article" date="2019" name="Int. J. Syst. Evol. Microbiol.">
        <title>The Global Catalogue of Microorganisms (GCM) 10K type strain sequencing project: providing services to taxonomists for standard genome sequencing and annotation.</title>
        <authorList>
            <consortium name="The Broad Institute Genomics Platform"/>
            <consortium name="The Broad Institute Genome Sequencing Center for Infectious Disease"/>
            <person name="Wu L."/>
            <person name="Ma J."/>
        </authorList>
    </citation>
    <scope>NUCLEOTIDE SEQUENCE [LARGE SCALE GENOMIC DNA]</scope>
    <source>
        <strain evidence="2 3">CGMCC 1.3240</strain>
    </source>
</reference>
<protein>
    <submittedName>
        <fullName evidence="2">Universal stress protein</fullName>
    </submittedName>
</protein>
<dbReference type="Gene3D" id="3.40.50.620">
    <property type="entry name" value="HUPs"/>
    <property type="match status" value="1"/>
</dbReference>
<dbReference type="AlphaFoldDB" id="A0ABD5UYZ6"/>
<organism evidence="2 3">
    <name type="scientific">Halalkalicoccus tibetensis</name>
    <dbReference type="NCBI Taxonomy" id="175632"/>
    <lineage>
        <taxon>Archaea</taxon>
        <taxon>Methanobacteriati</taxon>
        <taxon>Methanobacteriota</taxon>
        <taxon>Stenosarchaea group</taxon>
        <taxon>Halobacteria</taxon>
        <taxon>Halobacteriales</taxon>
        <taxon>Halococcaceae</taxon>
        <taxon>Halalkalicoccus</taxon>
    </lineage>
</organism>
<dbReference type="Pfam" id="PF00582">
    <property type="entry name" value="Usp"/>
    <property type="match status" value="1"/>
</dbReference>
<evidence type="ECO:0000259" key="1">
    <source>
        <dbReference type="Pfam" id="PF00582"/>
    </source>
</evidence>
<dbReference type="EMBL" id="JBHSXQ010000001">
    <property type="protein sequence ID" value="MFC6904438.1"/>
    <property type="molecule type" value="Genomic_DNA"/>
</dbReference>
<dbReference type="InterPro" id="IPR014729">
    <property type="entry name" value="Rossmann-like_a/b/a_fold"/>
</dbReference>
<feature type="domain" description="UspA" evidence="1">
    <location>
        <begin position="5"/>
        <end position="140"/>
    </location>
</feature>
<accession>A0ABD5UYZ6</accession>
<dbReference type="RefSeq" id="WP_340602943.1">
    <property type="nucleotide sequence ID" value="NZ_JBBMXV010000001.1"/>
</dbReference>
<proteinExistence type="predicted"/>